<dbReference type="InterPro" id="IPR036388">
    <property type="entry name" value="WH-like_DNA-bd_sf"/>
</dbReference>
<organism evidence="5 6">
    <name type="scientific">Paracandidimonas soli</name>
    <dbReference type="NCBI Taxonomy" id="1917182"/>
    <lineage>
        <taxon>Bacteria</taxon>
        <taxon>Pseudomonadati</taxon>
        <taxon>Pseudomonadota</taxon>
        <taxon>Betaproteobacteria</taxon>
        <taxon>Burkholderiales</taxon>
        <taxon>Alcaligenaceae</taxon>
        <taxon>Paracandidimonas</taxon>
    </lineage>
</organism>
<feature type="domain" description="HTH gntR-type" evidence="4">
    <location>
        <begin position="16"/>
        <end position="83"/>
    </location>
</feature>
<dbReference type="Gene3D" id="1.10.10.10">
    <property type="entry name" value="Winged helix-like DNA-binding domain superfamily/Winged helix DNA-binding domain"/>
    <property type="match status" value="1"/>
</dbReference>
<dbReference type="AlphaFoldDB" id="A0A4R3UV81"/>
<dbReference type="Pfam" id="PF07729">
    <property type="entry name" value="FCD"/>
    <property type="match status" value="1"/>
</dbReference>
<evidence type="ECO:0000256" key="1">
    <source>
        <dbReference type="ARBA" id="ARBA00023015"/>
    </source>
</evidence>
<dbReference type="GO" id="GO:0003677">
    <property type="term" value="F:DNA binding"/>
    <property type="evidence" value="ECO:0007669"/>
    <property type="project" value="UniProtKB-KW"/>
</dbReference>
<evidence type="ECO:0000313" key="5">
    <source>
        <dbReference type="EMBL" id="TCU96055.1"/>
    </source>
</evidence>
<proteinExistence type="predicted"/>
<dbReference type="CDD" id="cd07377">
    <property type="entry name" value="WHTH_GntR"/>
    <property type="match status" value="1"/>
</dbReference>
<dbReference type="RefSeq" id="WP_132477536.1">
    <property type="nucleotide sequence ID" value="NZ_JBEBWM010000008.1"/>
</dbReference>
<dbReference type="InterPro" id="IPR011711">
    <property type="entry name" value="GntR_C"/>
</dbReference>
<dbReference type="SMART" id="SM00345">
    <property type="entry name" value="HTH_GNTR"/>
    <property type="match status" value="1"/>
</dbReference>
<dbReference type="Gene3D" id="1.20.120.530">
    <property type="entry name" value="GntR ligand-binding domain-like"/>
    <property type="match status" value="1"/>
</dbReference>
<dbReference type="PANTHER" id="PTHR43537:SF49">
    <property type="entry name" value="TRANSCRIPTIONAL REGULATORY PROTEIN"/>
    <property type="match status" value="1"/>
</dbReference>
<gene>
    <name evidence="5" type="ORF">EV686_107113</name>
</gene>
<comment type="caution">
    <text evidence="5">The sequence shown here is derived from an EMBL/GenBank/DDBJ whole genome shotgun (WGS) entry which is preliminary data.</text>
</comment>
<dbReference type="SMART" id="SM00895">
    <property type="entry name" value="FCD"/>
    <property type="match status" value="1"/>
</dbReference>
<dbReference type="SUPFAM" id="SSF46785">
    <property type="entry name" value="Winged helix' DNA-binding domain"/>
    <property type="match status" value="1"/>
</dbReference>
<evidence type="ECO:0000256" key="2">
    <source>
        <dbReference type="ARBA" id="ARBA00023125"/>
    </source>
</evidence>
<keyword evidence="1" id="KW-0805">Transcription regulation</keyword>
<dbReference type="InterPro" id="IPR036390">
    <property type="entry name" value="WH_DNA-bd_sf"/>
</dbReference>
<evidence type="ECO:0000313" key="6">
    <source>
        <dbReference type="Proteomes" id="UP000294692"/>
    </source>
</evidence>
<evidence type="ECO:0000259" key="4">
    <source>
        <dbReference type="PROSITE" id="PS50949"/>
    </source>
</evidence>
<keyword evidence="3" id="KW-0804">Transcription</keyword>
<dbReference type="PROSITE" id="PS50949">
    <property type="entry name" value="HTH_GNTR"/>
    <property type="match status" value="1"/>
</dbReference>
<dbReference type="InterPro" id="IPR000524">
    <property type="entry name" value="Tscrpt_reg_HTH_GntR"/>
</dbReference>
<dbReference type="Proteomes" id="UP000294692">
    <property type="component" value="Unassembled WGS sequence"/>
</dbReference>
<dbReference type="GO" id="GO:0003700">
    <property type="term" value="F:DNA-binding transcription factor activity"/>
    <property type="evidence" value="ECO:0007669"/>
    <property type="project" value="InterPro"/>
</dbReference>
<dbReference type="Pfam" id="PF00392">
    <property type="entry name" value="GntR"/>
    <property type="match status" value="1"/>
</dbReference>
<dbReference type="EMBL" id="SMBX01000007">
    <property type="protein sequence ID" value="TCU96055.1"/>
    <property type="molecule type" value="Genomic_DNA"/>
</dbReference>
<name>A0A4R3UV81_9BURK</name>
<sequence>MSTSNLHRLPSMAPDISLSAQLQAVIMEGIQVGTLAPGERLLVDEVAAYFGVSKIPVREAFKALETSGWLESRPRRGTFVKVLSTKELKSIFELRRIIEPPSVALAAKRRTPEQLKQLEQLVADGQKALKSNDPIAISRLNSEFHSVLATAVDNELLSNLVTDLEFRLRRYFIAVDWRQRSESISQHTGIVDAIRAQDAELAEELTVAHLAHTESLAFASIDLTEKLNRQADSYPGGLAAAMR</sequence>
<keyword evidence="2" id="KW-0238">DNA-binding</keyword>
<accession>A0A4R3UV81</accession>
<reference evidence="5 6" key="1">
    <citation type="submission" date="2019-03" db="EMBL/GenBank/DDBJ databases">
        <title>Genomic Encyclopedia of Type Strains, Phase IV (KMG-IV): sequencing the most valuable type-strain genomes for metagenomic binning, comparative biology and taxonomic classification.</title>
        <authorList>
            <person name="Goeker M."/>
        </authorList>
    </citation>
    <scope>NUCLEOTIDE SEQUENCE [LARGE SCALE GENOMIC DNA]</scope>
    <source>
        <strain evidence="5 6">DSM 100048</strain>
    </source>
</reference>
<protein>
    <submittedName>
        <fullName evidence="5">GntR family transcriptional regulator</fullName>
    </submittedName>
</protein>
<keyword evidence="6" id="KW-1185">Reference proteome</keyword>
<dbReference type="InterPro" id="IPR008920">
    <property type="entry name" value="TF_FadR/GntR_C"/>
</dbReference>
<dbReference type="OrthoDB" id="9799812at2"/>
<evidence type="ECO:0000256" key="3">
    <source>
        <dbReference type="ARBA" id="ARBA00023163"/>
    </source>
</evidence>
<dbReference type="PANTHER" id="PTHR43537">
    <property type="entry name" value="TRANSCRIPTIONAL REGULATOR, GNTR FAMILY"/>
    <property type="match status" value="1"/>
</dbReference>
<dbReference type="SUPFAM" id="SSF48008">
    <property type="entry name" value="GntR ligand-binding domain-like"/>
    <property type="match status" value="1"/>
</dbReference>